<keyword evidence="2" id="KW-1185">Reference proteome</keyword>
<evidence type="ECO:0000313" key="1">
    <source>
        <dbReference type="EMBL" id="MPC08310.1"/>
    </source>
</evidence>
<dbReference type="EMBL" id="VSRR010000024">
    <property type="protein sequence ID" value="MPC08310.1"/>
    <property type="molecule type" value="Genomic_DNA"/>
</dbReference>
<dbReference type="AlphaFoldDB" id="A0A5B7CG94"/>
<dbReference type="Proteomes" id="UP000324222">
    <property type="component" value="Unassembled WGS sequence"/>
</dbReference>
<proteinExistence type="predicted"/>
<evidence type="ECO:0000313" key="2">
    <source>
        <dbReference type="Proteomes" id="UP000324222"/>
    </source>
</evidence>
<name>A0A5B7CG94_PORTR</name>
<reference evidence="1 2" key="1">
    <citation type="submission" date="2019-05" db="EMBL/GenBank/DDBJ databases">
        <title>Another draft genome of Portunus trituberculatus and its Hox gene families provides insights of decapod evolution.</title>
        <authorList>
            <person name="Jeong J.-H."/>
            <person name="Song I."/>
            <person name="Kim S."/>
            <person name="Choi T."/>
            <person name="Kim D."/>
            <person name="Ryu S."/>
            <person name="Kim W."/>
        </authorList>
    </citation>
    <scope>NUCLEOTIDE SEQUENCE [LARGE SCALE GENOMIC DNA]</scope>
    <source>
        <tissue evidence="1">Muscle</tissue>
    </source>
</reference>
<gene>
    <name evidence="1" type="ORF">E2C01_000891</name>
</gene>
<protein>
    <submittedName>
        <fullName evidence="1">Uncharacterized protein</fullName>
    </submittedName>
</protein>
<accession>A0A5B7CG94</accession>
<organism evidence="1 2">
    <name type="scientific">Portunus trituberculatus</name>
    <name type="common">Swimming crab</name>
    <name type="synonym">Neptunus trituberculatus</name>
    <dbReference type="NCBI Taxonomy" id="210409"/>
    <lineage>
        <taxon>Eukaryota</taxon>
        <taxon>Metazoa</taxon>
        <taxon>Ecdysozoa</taxon>
        <taxon>Arthropoda</taxon>
        <taxon>Crustacea</taxon>
        <taxon>Multicrustacea</taxon>
        <taxon>Malacostraca</taxon>
        <taxon>Eumalacostraca</taxon>
        <taxon>Eucarida</taxon>
        <taxon>Decapoda</taxon>
        <taxon>Pleocyemata</taxon>
        <taxon>Brachyura</taxon>
        <taxon>Eubrachyura</taxon>
        <taxon>Portunoidea</taxon>
        <taxon>Portunidae</taxon>
        <taxon>Portuninae</taxon>
        <taxon>Portunus</taxon>
    </lineage>
</organism>
<comment type="caution">
    <text evidence="1">The sequence shown here is derived from an EMBL/GenBank/DDBJ whole genome shotgun (WGS) entry which is preliminary data.</text>
</comment>
<sequence length="88" mass="9490">MVPARHYTPVRGALADNIIAGGGSDRRVGCVKEEEKEEEMRARGGQNGVEWNGLRSGGGLGWPRPLHIPKQKAIACLVRGESNPLLFA</sequence>